<reference evidence="1" key="1">
    <citation type="submission" date="2024-05" db="EMBL/GenBank/DDBJ databases">
        <title>Planctomycetes of the genus Singulisphaera possess chitinolytic capabilities.</title>
        <authorList>
            <person name="Ivanova A."/>
        </authorList>
    </citation>
    <scope>NUCLEOTIDE SEQUENCE</scope>
    <source>
        <strain evidence="1">Ch08T</strain>
    </source>
</reference>
<name>A0AAU7CM42_9BACT</name>
<protein>
    <submittedName>
        <fullName evidence="1">Uncharacterized protein</fullName>
    </submittedName>
</protein>
<proteinExistence type="predicted"/>
<gene>
    <name evidence="1" type="ORF">V5E97_09710</name>
</gene>
<dbReference type="EMBL" id="CP155447">
    <property type="protein sequence ID" value="XBH06291.1"/>
    <property type="molecule type" value="Genomic_DNA"/>
</dbReference>
<dbReference type="RefSeq" id="WP_406699142.1">
    <property type="nucleotide sequence ID" value="NZ_CP155447.1"/>
</dbReference>
<evidence type="ECO:0000313" key="1">
    <source>
        <dbReference type="EMBL" id="XBH06291.1"/>
    </source>
</evidence>
<organism evidence="1">
    <name type="scientific">Singulisphaera sp. Ch08</name>
    <dbReference type="NCBI Taxonomy" id="3120278"/>
    <lineage>
        <taxon>Bacteria</taxon>
        <taxon>Pseudomonadati</taxon>
        <taxon>Planctomycetota</taxon>
        <taxon>Planctomycetia</taxon>
        <taxon>Isosphaerales</taxon>
        <taxon>Isosphaeraceae</taxon>
        <taxon>Singulisphaera</taxon>
    </lineage>
</organism>
<sequence length="157" mass="17259">MAGASEPVDVSTKRQRIAQLARQSPVMGFTSLAHLIDFDWLLQAYEKTRKDGAVGVDGQTAADYAADLRGNLVSLLERAKSGTYQALRCVGFTSQGGLDHRDSSAGDTDLEDKILQRAVVMVLEAIYEQDFWIVRTASGRAARALRRWTPCGGRRWG</sequence>
<dbReference type="AlphaFoldDB" id="A0AAU7CM42"/>
<accession>A0AAU7CM42</accession>